<dbReference type="Pfam" id="PF00270">
    <property type="entry name" value="DEAD"/>
    <property type="match status" value="1"/>
</dbReference>
<evidence type="ECO:0000256" key="2">
    <source>
        <dbReference type="ARBA" id="ARBA00022741"/>
    </source>
</evidence>
<dbReference type="InterPro" id="IPR011545">
    <property type="entry name" value="DEAD/DEAH_box_helicase_dom"/>
</dbReference>
<evidence type="ECO:0000256" key="1">
    <source>
        <dbReference type="ARBA" id="ARBA00012552"/>
    </source>
</evidence>
<feature type="domain" description="Helicase C-terminal" evidence="7">
    <location>
        <begin position="207"/>
        <end position="387"/>
    </location>
</feature>
<keyword evidence="2" id="KW-0547">Nucleotide-binding</keyword>
<evidence type="ECO:0000259" key="7">
    <source>
        <dbReference type="PROSITE" id="PS51194"/>
    </source>
</evidence>
<dbReference type="InterPro" id="IPR002464">
    <property type="entry name" value="DNA/RNA_helicase_DEAH_CS"/>
</dbReference>
<feature type="domain" description="Helicase ATP-binding" evidence="6">
    <location>
        <begin position="16"/>
        <end position="180"/>
    </location>
</feature>
<dbReference type="SMART" id="SM00847">
    <property type="entry name" value="HA2"/>
    <property type="match status" value="1"/>
</dbReference>
<gene>
    <name evidence="8" type="ORF">WJX75_000987</name>
</gene>
<dbReference type="PROSITE" id="PS51192">
    <property type="entry name" value="HELICASE_ATP_BIND_1"/>
    <property type="match status" value="1"/>
</dbReference>
<dbReference type="Pfam" id="PF07717">
    <property type="entry name" value="OB_NTP_bind"/>
    <property type="match status" value="1"/>
</dbReference>
<organism evidence="8 9">
    <name type="scientific">Coccomyxa subellipsoidea</name>
    <dbReference type="NCBI Taxonomy" id="248742"/>
    <lineage>
        <taxon>Eukaryota</taxon>
        <taxon>Viridiplantae</taxon>
        <taxon>Chlorophyta</taxon>
        <taxon>core chlorophytes</taxon>
        <taxon>Trebouxiophyceae</taxon>
        <taxon>Trebouxiophyceae incertae sedis</taxon>
        <taxon>Coccomyxaceae</taxon>
        <taxon>Coccomyxa</taxon>
    </lineage>
</organism>
<dbReference type="PROSITE" id="PS51194">
    <property type="entry name" value="HELICASE_CTER"/>
    <property type="match status" value="1"/>
</dbReference>
<dbReference type="InterPro" id="IPR001650">
    <property type="entry name" value="Helicase_C-like"/>
</dbReference>
<dbReference type="Gene3D" id="1.20.120.1080">
    <property type="match status" value="1"/>
</dbReference>
<evidence type="ECO:0000313" key="8">
    <source>
        <dbReference type="EMBL" id="KAK9915572.1"/>
    </source>
</evidence>
<dbReference type="InterPro" id="IPR014001">
    <property type="entry name" value="Helicase_ATP-bd"/>
</dbReference>
<evidence type="ECO:0000259" key="6">
    <source>
        <dbReference type="PROSITE" id="PS51192"/>
    </source>
</evidence>
<dbReference type="PROSITE" id="PS00690">
    <property type="entry name" value="DEAH_ATP_HELICASE"/>
    <property type="match status" value="1"/>
</dbReference>
<dbReference type="SUPFAM" id="SSF52540">
    <property type="entry name" value="P-loop containing nucleoside triphosphate hydrolases"/>
    <property type="match status" value="1"/>
</dbReference>
<keyword evidence="9" id="KW-1185">Reference proteome</keyword>
<dbReference type="InterPro" id="IPR048333">
    <property type="entry name" value="HA2_WH"/>
</dbReference>
<proteinExistence type="predicted"/>
<dbReference type="PANTHER" id="PTHR18934:SF234">
    <property type="entry name" value="PRE-MRNA-SPLICING FACTOR ATP-DEPENDENT RNA HELICASE DEAH4-RELATED"/>
    <property type="match status" value="1"/>
</dbReference>
<evidence type="ECO:0000256" key="4">
    <source>
        <dbReference type="ARBA" id="ARBA00022806"/>
    </source>
</evidence>
<dbReference type="SMART" id="SM00487">
    <property type="entry name" value="DEXDc"/>
    <property type="match status" value="1"/>
</dbReference>
<keyword evidence="3" id="KW-0378">Hydrolase</keyword>
<dbReference type="InterPro" id="IPR007502">
    <property type="entry name" value="Helicase-assoc_dom"/>
</dbReference>
<accession>A0ABR2YVA4</accession>
<keyword evidence="4" id="KW-0347">Helicase</keyword>
<evidence type="ECO:0000256" key="5">
    <source>
        <dbReference type="ARBA" id="ARBA00022840"/>
    </source>
</evidence>
<sequence length="682" mass="75237">MTVKELPIWPFRQTILDTVAKHSITVIIGETGSGKTTQIAQMLQNAGYAKEGCVGVTQPRRVAALTVARRVAEEMSCDLGQEVGYRVRFEERTSRMTRIVYLTDGTLLREMLDDHELSAYSVIVLDEAHERSLNTDVLFGVLKKLVKTRQNPLKLILTSATLDSAKFSSYFDGCPVLNIPGRQYEVQIVHSQENHERDYLAAAVDTALDIHLHQAPGDVLVFLTGQAEIDKAVKQLGEAIAELPEDSCADLLILPLYAAMPLELQARVFAPPPEGCRRLIIATNIAETSITVDGVVYVVDPGVVKQKTYTPATGMESLHVVPISRVQATQRAGRAGRVCNGKCYRLYTTQFFEREMSESTVPEIQRTNMLTAVLYLKSLPLDIDVLAFDYLDSPGSEALEDALRQLLILDALDRDGHITNLGKRMAALPLEPSLARSLLAAADFDCLPEALTTAAMLSAETIFSGNRGPVQLLRNEADAHGRQGGLSEQGRATLGDLMKEGLGDHILMLRLFQGWERNGFSSKWCKEMGVDALRRSLLVGFANRLARRMPRHNGYKTLNERATLAQLHPATARIAADEDGLMPEFVIYYALIATAKVFLSKVCPMNTEWVEEVLPKLRNINVERLSGGMTTRKAAKRAEFAGQLSENPVAKEAPAATARKNNVAAVDAARQRYLARKSVKKK</sequence>
<dbReference type="EC" id="3.6.4.13" evidence="1"/>
<dbReference type="InterPro" id="IPR027417">
    <property type="entry name" value="P-loop_NTPase"/>
</dbReference>
<evidence type="ECO:0000313" key="9">
    <source>
        <dbReference type="Proteomes" id="UP001491310"/>
    </source>
</evidence>
<dbReference type="EMBL" id="JALJOT010000004">
    <property type="protein sequence ID" value="KAK9915572.1"/>
    <property type="molecule type" value="Genomic_DNA"/>
</dbReference>
<dbReference type="Gene3D" id="3.40.50.300">
    <property type="entry name" value="P-loop containing nucleotide triphosphate hydrolases"/>
    <property type="match status" value="2"/>
</dbReference>
<protein>
    <recommendedName>
        <fullName evidence="1">RNA helicase</fullName>
        <ecNumber evidence="1">3.6.4.13</ecNumber>
    </recommendedName>
</protein>
<dbReference type="SMART" id="SM00490">
    <property type="entry name" value="HELICc"/>
    <property type="match status" value="1"/>
</dbReference>
<dbReference type="Pfam" id="PF04408">
    <property type="entry name" value="WHD_HA2"/>
    <property type="match status" value="1"/>
</dbReference>
<comment type="caution">
    <text evidence="8">The sequence shown here is derived from an EMBL/GenBank/DDBJ whole genome shotgun (WGS) entry which is preliminary data.</text>
</comment>
<name>A0ABR2YVA4_9CHLO</name>
<keyword evidence="5" id="KW-0067">ATP-binding</keyword>
<dbReference type="Proteomes" id="UP001491310">
    <property type="component" value="Unassembled WGS sequence"/>
</dbReference>
<evidence type="ECO:0000256" key="3">
    <source>
        <dbReference type="ARBA" id="ARBA00022801"/>
    </source>
</evidence>
<dbReference type="Pfam" id="PF21010">
    <property type="entry name" value="HA2_C"/>
    <property type="match status" value="1"/>
</dbReference>
<dbReference type="InterPro" id="IPR003593">
    <property type="entry name" value="AAA+_ATPase"/>
</dbReference>
<reference evidence="8 9" key="1">
    <citation type="journal article" date="2024" name="Nat. Commun.">
        <title>Phylogenomics reveals the evolutionary origins of lichenization in chlorophyte algae.</title>
        <authorList>
            <person name="Puginier C."/>
            <person name="Libourel C."/>
            <person name="Otte J."/>
            <person name="Skaloud P."/>
            <person name="Haon M."/>
            <person name="Grisel S."/>
            <person name="Petersen M."/>
            <person name="Berrin J.G."/>
            <person name="Delaux P.M."/>
            <person name="Dal Grande F."/>
            <person name="Keller J."/>
        </authorList>
    </citation>
    <scope>NUCLEOTIDE SEQUENCE [LARGE SCALE GENOMIC DNA]</scope>
    <source>
        <strain evidence="8 9">SAG 216-7</strain>
    </source>
</reference>
<dbReference type="SMART" id="SM00382">
    <property type="entry name" value="AAA"/>
    <property type="match status" value="1"/>
</dbReference>
<dbReference type="PANTHER" id="PTHR18934">
    <property type="entry name" value="ATP-DEPENDENT RNA HELICASE"/>
    <property type="match status" value="1"/>
</dbReference>
<dbReference type="CDD" id="cd18791">
    <property type="entry name" value="SF2_C_RHA"/>
    <property type="match status" value="1"/>
</dbReference>
<dbReference type="InterPro" id="IPR011709">
    <property type="entry name" value="DEAD-box_helicase_OB_fold"/>
</dbReference>
<dbReference type="Pfam" id="PF00271">
    <property type="entry name" value="Helicase_C"/>
    <property type="match status" value="1"/>
</dbReference>